<evidence type="ECO:0000313" key="4">
    <source>
        <dbReference type="Proteomes" id="UP000051048"/>
    </source>
</evidence>
<evidence type="ECO:0008006" key="5">
    <source>
        <dbReference type="Google" id="ProtNLM"/>
    </source>
</evidence>
<dbReference type="Pfam" id="PF06265">
    <property type="entry name" value="YutD-like"/>
    <property type="match status" value="1"/>
</dbReference>
<protein>
    <recommendedName>
        <fullName evidence="5">Transcriptional regulator</fullName>
    </recommendedName>
</protein>
<sequence length="207" mass="24816">MNDYRRQRREEQLARKAETIKAFASDVIVKSEEEIEIDGHPYILLKNYRDGFQVEKLKERFSQILTKYDYIVGDWGYDQLRLRGFYASGSKKGFPSQSIDRLEEYLMEYCNFGCAYFVLHNLEVQKPEPIPAGLKRKNKIKKSERRRNPRPKNLSVKKRRKNQFWEESAYDGRKKKRQNKKLKAVSVNSERKMNNKGRHFTIRQKEN</sequence>
<dbReference type="Gene3D" id="3.50.4.20">
    <property type="match status" value="1"/>
</dbReference>
<proteinExistence type="predicted"/>
<reference evidence="3 4" key="1">
    <citation type="journal article" date="2015" name="Genome Announc.">
        <title>Expanding the biotechnology potential of lactobacilli through comparative genomics of 213 strains and associated genera.</title>
        <authorList>
            <person name="Sun Z."/>
            <person name="Harris H.M."/>
            <person name="McCann A."/>
            <person name="Guo C."/>
            <person name="Argimon S."/>
            <person name="Zhang W."/>
            <person name="Yang X."/>
            <person name="Jeffery I.B."/>
            <person name="Cooney J.C."/>
            <person name="Kagawa T.F."/>
            <person name="Liu W."/>
            <person name="Song Y."/>
            <person name="Salvetti E."/>
            <person name="Wrobel A."/>
            <person name="Rasinkangas P."/>
            <person name="Parkhill J."/>
            <person name="Rea M.C."/>
            <person name="O'Sullivan O."/>
            <person name="Ritari J."/>
            <person name="Douillard F.P."/>
            <person name="Paul Ross R."/>
            <person name="Yang R."/>
            <person name="Briner A.E."/>
            <person name="Felis G.E."/>
            <person name="de Vos W.M."/>
            <person name="Barrangou R."/>
            <person name="Klaenhammer T.R."/>
            <person name="Caufield P.W."/>
            <person name="Cui Y."/>
            <person name="Zhang H."/>
            <person name="O'Toole P.W."/>
        </authorList>
    </citation>
    <scope>NUCLEOTIDE SEQUENCE [LARGE SCALE GENOMIC DNA]</scope>
    <source>
        <strain evidence="3 4">DSM 15833</strain>
    </source>
</reference>
<comment type="caution">
    <text evidence="3">The sequence shown here is derived from an EMBL/GenBank/DDBJ whole genome shotgun (WGS) entry which is preliminary data.</text>
</comment>
<dbReference type="InterPro" id="IPR009370">
    <property type="entry name" value="YutD-like"/>
</dbReference>
<evidence type="ECO:0000313" key="3">
    <source>
        <dbReference type="EMBL" id="KRL81510.1"/>
    </source>
</evidence>
<dbReference type="InterPro" id="IPR038141">
    <property type="entry name" value="YutD-like_sf"/>
</dbReference>
<name>A0A0R1TJZ9_9LACO</name>
<organism evidence="3 4">
    <name type="scientific">Ligilactobacillus equi DSM 15833 = JCM 10991</name>
    <dbReference type="NCBI Taxonomy" id="1423740"/>
    <lineage>
        <taxon>Bacteria</taxon>
        <taxon>Bacillati</taxon>
        <taxon>Bacillota</taxon>
        <taxon>Bacilli</taxon>
        <taxon>Lactobacillales</taxon>
        <taxon>Lactobacillaceae</taxon>
        <taxon>Ligilactobacillus</taxon>
    </lineage>
</organism>
<feature type="disulfide bond" evidence="1">
    <location>
        <begin position="110"/>
        <end position="114"/>
    </location>
</feature>
<evidence type="ECO:0000256" key="1">
    <source>
        <dbReference type="PIRSR" id="PIRSR012565-1"/>
    </source>
</evidence>
<accession>A0A0R1TJZ9</accession>
<dbReference type="RefSeq" id="WP_025020700.1">
    <property type="nucleotide sequence ID" value="NZ_AZFH01000036.1"/>
</dbReference>
<feature type="region of interest" description="Disordered" evidence="2">
    <location>
        <begin position="133"/>
        <end position="207"/>
    </location>
</feature>
<feature type="compositionally biased region" description="Basic residues" evidence="2">
    <location>
        <begin position="134"/>
        <end position="162"/>
    </location>
</feature>
<dbReference type="OrthoDB" id="1650379at2"/>
<gene>
    <name evidence="3" type="ORF">FC36_GL001714</name>
</gene>
<feature type="compositionally biased region" description="Basic residues" evidence="2">
    <location>
        <begin position="173"/>
        <end position="183"/>
    </location>
</feature>
<dbReference type="EMBL" id="AZFH01000036">
    <property type="protein sequence ID" value="KRL81510.1"/>
    <property type="molecule type" value="Genomic_DNA"/>
</dbReference>
<dbReference type="PATRIC" id="fig|1423740.3.peg.1848"/>
<dbReference type="STRING" id="1423740.FC36_GL001714"/>
<feature type="compositionally biased region" description="Basic residues" evidence="2">
    <location>
        <begin position="194"/>
        <end position="207"/>
    </location>
</feature>
<dbReference type="Proteomes" id="UP000051048">
    <property type="component" value="Unassembled WGS sequence"/>
</dbReference>
<dbReference type="PIRSF" id="PIRSF012565">
    <property type="entry name" value="DUF1027"/>
    <property type="match status" value="1"/>
</dbReference>
<dbReference type="AlphaFoldDB" id="A0A0R1TJZ9"/>
<keyword evidence="1" id="KW-1015">Disulfide bond</keyword>
<evidence type="ECO:0000256" key="2">
    <source>
        <dbReference type="SAM" id="MobiDB-lite"/>
    </source>
</evidence>